<dbReference type="NCBIfam" id="TIGR02467">
    <property type="entry name" value="CbiE"/>
    <property type="match status" value="1"/>
</dbReference>
<dbReference type="SUPFAM" id="SSF53790">
    <property type="entry name" value="Tetrapyrrole methylase"/>
    <property type="match status" value="1"/>
</dbReference>
<evidence type="ECO:0000256" key="1">
    <source>
        <dbReference type="ARBA" id="ARBA00004953"/>
    </source>
</evidence>
<dbReference type="RefSeq" id="WP_207881312.1">
    <property type="nucleotide sequence ID" value="NZ_JAFVMF010000009.1"/>
</dbReference>
<protein>
    <submittedName>
        <fullName evidence="8">Precorrin-6y C5,15-methyltransferase (Decarboxylating) subunit CbiE</fullName>
    </submittedName>
</protein>
<keyword evidence="2" id="KW-0169">Cobalamin biosynthesis</keyword>
<feature type="region of interest" description="Disordered" evidence="6">
    <location>
        <begin position="1"/>
        <end position="20"/>
    </location>
</feature>
<dbReference type="SUPFAM" id="SSF53335">
    <property type="entry name" value="S-adenosyl-L-methionine-dependent methyltransferases"/>
    <property type="match status" value="1"/>
</dbReference>
<gene>
    <name evidence="8" type="primary">cbiE</name>
    <name evidence="8" type="ORF">J2D73_09270</name>
</gene>
<dbReference type="InterPro" id="IPR035996">
    <property type="entry name" value="4pyrrol_Methylase_sf"/>
</dbReference>
<dbReference type="EMBL" id="JAFVMF010000009">
    <property type="protein sequence ID" value="MBO1359984.1"/>
    <property type="molecule type" value="Genomic_DNA"/>
</dbReference>
<accession>A0ABS3LVR8</accession>
<evidence type="ECO:0000313" key="8">
    <source>
        <dbReference type="EMBL" id="MBO1359984.1"/>
    </source>
</evidence>
<dbReference type="InterPro" id="IPR029063">
    <property type="entry name" value="SAM-dependent_MTases_sf"/>
</dbReference>
<name>A0ABS3LVR8_9PROT</name>
<dbReference type="InterPro" id="IPR014777">
    <property type="entry name" value="4pyrrole_Mease_sub1"/>
</dbReference>
<dbReference type="PANTHER" id="PTHR43182">
    <property type="entry name" value="COBALT-PRECORRIN-6B C(15)-METHYLTRANSFERASE (DECARBOXYLATING)"/>
    <property type="match status" value="1"/>
</dbReference>
<proteinExistence type="predicted"/>
<reference evidence="8 9" key="1">
    <citation type="submission" date="2021-03" db="EMBL/GenBank/DDBJ databases">
        <title>The complete genome sequence of Acetobacter sacchari TBRC 11175.</title>
        <authorList>
            <person name="Charoenyingcharoen P."/>
            <person name="Yukphan P."/>
        </authorList>
    </citation>
    <scope>NUCLEOTIDE SEQUENCE [LARGE SCALE GENOMIC DNA]</scope>
    <source>
        <strain evidence="8 9">TBRC 11175</strain>
    </source>
</reference>
<dbReference type="InterPro" id="IPR000878">
    <property type="entry name" value="4pyrrol_Mease"/>
</dbReference>
<evidence type="ECO:0000259" key="7">
    <source>
        <dbReference type="Pfam" id="PF00590"/>
    </source>
</evidence>
<dbReference type="InterPro" id="IPR050714">
    <property type="entry name" value="Cobalamin_biosynth_MTase"/>
</dbReference>
<keyword evidence="5" id="KW-0949">S-adenosyl-L-methionine</keyword>
<keyword evidence="3" id="KW-0489">Methyltransferase</keyword>
<dbReference type="Proteomes" id="UP000664771">
    <property type="component" value="Unassembled WGS sequence"/>
</dbReference>
<comment type="pathway">
    <text evidence="1">Cofactor biosynthesis; adenosylcobalamin biosynthesis.</text>
</comment>
<evidence type="ECO:0000256" key="5">
    <source>
        <dbReference type="ARBA" id="ARBA00022691"/>
    </source>
</evidence>
<dbReference type="InterPro" id="IPR012818">
    <property type="entry name" value="CbiE"/>
</dbReference>
<dbReference type="Gene3D" id="3.40.1010.10">
    <property type="entry name" value="Cobalt-precorrin-4 Transmethylase, Domain 1"/>
    <property type="match status" value="1"/>
</dbReference>
<dbReference type="Gene3D" id="3.40.50.150">
    <property type="entry name" value="Vaccinia Virus protein VP39"/>
    <property type="match status" value="1"/>
</dbReference>
<dbReference type="InterPro" id="IPR014008">
    <property type="entry name" value="Cbl_synth_MTase_CbiT"/>
</dbReference>
<evidence type="ECO:0000256" key="6">
    <source>
        <dbReference type="SAM" id="MobiDB-lite"/>
    </source>
</evidence>
<keyword evidence="9" id="KW-1185">Reference proteome</keyword>
<feature type="domain" description="Tetrapyrrole methylase" evidence="7">
    <location>
        <begin position="28"/>
        <end position="209"/>
    </location>
</feature>
<dbReference type="PIRSF" id="PIRSF036428">
    <property type="entry name" value="CobL"/>
    <property type="match status" value="1"/>
</dbReference>
<dbReference type="PANTHER" id="PTHR43182:SF1">
    <property type="entry name" value="COBALT-PRECORRIN-7 C(5)-METHYLTRANSFERASE"/>
    <property type="match status" value="1"/>
</dbReference>
<keyword evidence="4" id="KW-0808">Transferase</keyword>
<evidence type="ECO:0000313" key="9">
    <source>
        <dbReference type="Proteomes" id="UP000664771"/>
    </source>
</evidence>
<dbReference type="Pfam" id="PF00590">
    <property type="entry name" value="TP_methylase"/>
    <property type="match status" value="1"/>
</dbReference>
<comment type="caution">
    <text evidence="8">The sequence shown here is derived from an EMBL/GenBank/DDBJ whole genome shotgun (WGS) entry which is preliminary data.</text>
</comment>
<dbReference type="NCBIfam" id="TIGR02469">
    <property type="entry name" value="CbiT"/>
    <property type="match status" value="1"/>
</dbReference>
<evidence type="ECO:0000256" key="2">
    <source>
        <dbReference type="ARBA" id="ARBA00022573"/>
    </source>
</evidence>
<dbReference type="CDD" id="cd11644">
    <property type="entry name" value="Precorrin-6Y-MT"/>
    <property type="match status" value="1"/>
</dbReference>
<sequence>MADLRTKTAPEPKPECETRSRSAPVPWLVIIGVGEDGMAGLSATRHAELDRAAVIFGGPRHLALVNAGERGRPWPVPFSVAPVLAERGRAVVVLASGDPFWFGAGASLAERLDPDEWIAHPAPSTFSLAASSLGWSLEKTSCFGLHAAPFERLLPALSDGARAICLMRDGPAVVALAGWLSERGFGASTLHVMEALGGPRERVRSARAESFSLADIATPVAAAIEFAGRSGLARASGLPDERFSHDGQITKRPVRALTLSALAPRPGELLWDIGAGSGSISIEWCLSGGRAVAIETRADRAATIRANAREFGVDHLLHVVDGAAPDAFANLPEPNAAFIGGGADEVLLAALWERLPAGARIVANAVTLETEALLTLWHGRKGGELLRIELSVAAPLGSMRGWRPARPVTQWSVTR</sequence>
<organism evidence="8 9">
    <name type="scientific">Acetobacter sacchari</name>
    <dbReference type="NCBI Taxonomy" id="2661687"/>
    <lineage>
        <taxon>Bacteria</taxon>
        <taxon>Pseudomonadati</taxon>
        <taxon>Pseudomonadota</taxon>
        <taxon>Alphaproteobacteria</taxon>
        <taxon>Acetobacterales</taxon>
        <taxon>Acetobacteraceae</taxon>
        <taxon>Acetobacter</taxon>
    </lineage>
</organism>
<dbReference type="InterPro" id="IPR006365">
    <property type="entry name" value="Cbl_synth_CobL"/>
</dbReference>
<evidence type="ECO:0000256" key="4">
    <source>
        <dbReference type="ARBA" id="ARBA00022679"/>
    </source>
</evidence>
<evidence type="ECO:0000256" key="3">
    <source>
        <dbReference type="ARBA" id="ARBA00022603"/>
    </source>
</evidence>